<reference evidence="8" key="2">
    <citation type="journal article" date="2021" name="PeerJ">
        <title>Extensive microbial diversity within the chicken gut microbiome revealed by metagenomics and culture.</title>
        <authorList>
            <person name="Gilroy R."/>
            <person name="Ravi A."/>
            <person name="Getino M."/>
            <person name="Pursley I."/>
            <person name="Horton D.L."/>
            <person name="Alikhan N.F."/>
            <person name="Baker D."/>
            <person name="Gharbi K."/>
            <person name="Hall N."/>
            <person name="Watson M."/>
            <person name="Adriaenssens E.M."/>
            <person name="Foster-Nyarko E."/>
            <person name="Jarju S."/>
            <person name="Secka A."/>
            <person name="Antonio M."/>
            <person name="Oren A."/>
            <person name="Chaudhuri R.R."/>
            <person name="La Ragione R."/>
            <person name="Hildebrand F."/>
            <person name="Pallen M.J."/>
        </authorList>
    </citation>
    <scope>NUCLEOTIDE SEQUENCE</scope>
    <source>
        <strain evidence="8">G3-3990</strain>
    </source>
</reference>
<dbReference type="PANTHER" id="PTHR37833">
    <property type="entry name" value="LIPOPROTEIN-RELATED"/>
    <property type="match status" value="1"/>
</dbReference>
<evidence type="ECO:0000259" key="7">
    <source>
        <dbReference type="Pfam" id="PF22544"/>
    </source>
</evidence>
<sequence length="363" mass="39819">MKKLSFIVLLCTIFSATAFTQNPVIKFEKTTHDFGTMKEADGRVTTVFEFTNEGATPLVISKVRASCGCTTPSWTKTPIEPGQKGNITVTYNPMGRQGGPWQKSITVTSNATTPTTRLIIKGNTISKSAQPVDAYPIKIDGLGLKTNTYQFGNIKKGNVIEKSIELANTTKDPVRIELVSSAKYIETLATPELVEPGKTAMLKVRFDSKACQEWGPIREEVHLLVNGSTEASEKNRLSVIGNVIEDFSNLSTEERQQAPIAEYSTINVNLGTIKAGSKATQKVSISNKGKKALAVRRIVNNNKSNITASINKTNINNGKKADLKIEVNTKDLKPSTYRRNITVITNDPDHVNTMISIVWKVEE</sequence>
<protein>
    <submittedName>
        <fullName evidence="8">DUF1573 domain-containing protein</fullName>
    </submittedName>
</protein>
<dbReference type="PANTHER" id="PTHR37833:SF1">
    <property type="entry name" value="SIGNAL PEPTIDE PROTEIN"/>
    <property type="match status" value="1"/>
</dbReference>
<dbReference type="Pfam" id="PF22544">
    <property type="entry name" value="HYDIN_VesB_CFA65-like_Ig"/>
    <property type="match status" value="1"/>
</dbReference>
<keyword evidence="5" id="KW-0966">Cell projection</keyword>
<keyword evidence="3" id="KW-0963">Cytoplasm</keyword>
<evidence type="ECO:0000256" key="5">
    <source>
        <dbReference type="ARBA" id="ARBA00023273"/>
    </source>
</evidence>
<dbReference type="Pfam" id="PF07610">
    <property type="entry name" value="DUF1573"/>
    <property type="match status" value="2"/>
</dbReference>
<dbReference type="EMBL" id="JADIMG010000091">
    <property type="protein sequence ID" value="MBO8460559.1"/>
    <property type="molecule type" value="Genomic_DNA"/>
</dbReference>
<feature type="signal peptide" evidence="6">
    <location>
        <begin position="1"/>
        <end position="18"/>
    </location>
</feature>
<feature type="domain" description="HYDIN/VesB/CFA65-like Ig-like" evidence="7">
    <location>
        <begin position="260"/>
        <end position="353"/>
    </location>
</feature>
<accession>A0A9D9HUH7</accession>
<proteinExistence type="predicted"/>
<dbReference type="AlphaFoldDB" id="A0A9D9HUH7"/>
<comment type="subcellular location">
    <subcellularLocation>
        <location evidence="1">Cell projection</location>
        <location evidence="1">Cilium</location>
    </subcellularLocation>
    <subcellularLocation>
        <location evidence="2">Cytoplasm</location>
    </subcellularLocation>
</comment>
<keyword evidence="6" id="KW-0732">Signal</keyword>
<dbReference type="GO" id="GO:0005737">
    <property type="term" value="C:cytoplasm"/>
    <property type="evidence" value="ECO:0007669"/>
    <property type="project" value="UniProtKB-SubCell"/>
</dbReference>
<evidence type="ECO:0000256" key="1">
    <source>
        <dbReference type="ARBA" id="ARBA00004138"/>
    </source>
</evidence>
<dbReference type="InterPro" id="IPR013783">
    <property type="entry name" value="Ig-like_fold"/>
</dbReference>
<name>A0A9D9HUH7_9BACT</name>
<gene>
    <name evidence="8" type="ORF">IAA73_09530</name>
</gene>
<keyword evidence="4" id="KW-0969">Cilium</keyword>
<dbReference type="NCBIfam" id="NF012200">
    <property type="entry name" value="choice_anch_D"/>
    <property type="match status" value="1"/>
</dbReference>
<feature type="chain" id="PRO_5039611096" evidence="6">
    <location>
        <begin position="19"/>
        <end position="363"/>
    </location>
</feature>
<evidence type="ECO:0000256" key="2">
    <source>
        <dbReference type="ARBA" id="ARBA00004496"/>
    </source>
</evidence>
<evidence type="ECO:0000313" key="8">
    <source>
        <dbReference type="EMBL" id="MBO8460559.1"/>
    </source>
</evidence>
<dbReference type="InterPro" id="IPR011467">
    <property type="entry name" value="DUF1573"/>
</dbReference>
<comment type="caution">
    <text evidence="8">The sequence shown here is derived from an EMBL/GenBank/DDBJ whole genome shotgun (WGS) entry which is preliminary data.</text>
</comment>
<organism evidence="8 9">
    <name type="scientific">Candidatus Gallipaludibacter merdavium</name>
    <dbReference type="NCBI Taxonomy" id="2840839"/>
    <lineage>
        <taxon>Bacteria</taxon>
        <taxon>Pseudomonadati</taxon>
        <taxon>Bacteroidota</taxon>
        <taxon>Bacteroidia</taxon>
        <taxon>Bacteroidales</taxon>
        <taxon>Candidatus Gallipaludibacter</taxon>
    </lineage>
</organism>
<evidence type="ECO:0000256" key="4">
    <source>
        <dbReference type="ARBA" id="ARBA00023069"/>
    </source>
</evidence>
<evidence type="ECO:0000256" key="6">
    <source>
        <dbReference type="SAM" id="SignalP"/>
    </source>
</evidence>
<dbReference type="InterPro" id="IPR053879">
    <property type="entry name" value="HYDIN_VesB_CFA65-like_Ig"/>
</dbReference>
<evidence type="ECO:0000313" key="9">
    <source>
        <dbReference type="Proteomes" id="UP000823641"/>
    </source>
</evidence>
<dbReference type="Proteomes" id="UP000823641">
    <property type="component" value="Unassembled WGS sequence"/>
</dbReference>
<evidence type="ECO:0000256" key="3">
    <source>
        <dbReference type="ARBA" id="ARBA00022490"/>
    </source>
</evidence>
<dbReference type="Gene3D" id="2.60.40.10">
    <property type="entry name" value="Immunoglobulins"/>
    <property type="match status" value="3"/>
</dbReference>
<reference evidence="8" key="1">
    <citation type="submission" date="2020-10" db="EMBL/GenBank/DDBJ databases">
        <authorList>
            <person name="Gilroy R."/>
        </authorList>
    </citation>
    <scope>NUCLEOTIDE SEQUENCE</scope>
    <source>
        <strain evidence="8">G3-3990</strain>
    </source>
</reference>